<gene>
    <name evidence="10" type="primary">sbnA</name>
    <name evidence="10" type="ORF">UC8_29740</name>
</gene>
<comment type="subunit">
    <text evidence="4">Homodimer.</text>
</comment>
<dbReference type="Pfam" id="PF00291">
    <property type="entry name" value="PALP"/>
    <property type="match status" value="1"/>
</dbReference>
<reference evidence="10 11" key="1">
    <citation type="submission" date="2019-08" db="EMBL/GenBank/DDBJ databases">
        <title>Deep-cultivation of Planctomycetes and their phenomic and genomic characterization uncovers novel biology.</title>
        <authorList>
            <person name="Wiegand S."/>
            <person name="Jogler M."/>
            <person name="Boedeker C."/>
            <person name="Pinto D."/>
            <person name="Vollmers J."/>
            <person name="Rivas-Marin E."/>
            <person name="Kohn T."/>
            <person name="Peeters S.H."/>
            <person name="Heuer A."/>
            <person name="Rast P."/>
            <person name="Oberbeckmann S."/>
            <person name="Bunk B."/>
            <person name="Jeske O."/>
            <person name="Meyerdierks A."/>
            <person name="Storesund J.E."/>
            <person name="Kallscheuer N."/>
            <person name="Luecker S."/>
            <person name="Lage O.M."/>
            <person name="Pohl T."/>
            <person name="Merkel B.J."/>
            <person name="Hornburger P."/>
            <person name="Mueller R.-W."/>
            <person name="Bruemmer F."/>
            <person name="Labrenz M."/>
            <person name="Spormann A.M."/>
            <person name="Op den Camp H."/>
            <person name="Overmann J."/>
            <person name="Amann R."/>
            <person name="Jetten M.S.M."/>
            <person name="Mascher T."/>
            <person name="Medema M.H."/>
            <person name="Devos D.P."/>
            <person name="Kaster A.-K."/>
            <person name="Ovreas L."/>
            <person name="Rohde M."/>
            <person name="Galperin M.Y."/>
            <person name="Jogler C."/>
        </authorList>
    </citation>
    <scope>NUCLEOTIDE SEQUENCE [LARGE SCALE GENOMIC DNA]</scope>
    <source>
        <strain evidence="10 11">UC8</strain>
    </source>
</reference>
<dbReference type="KEGG" id="rul:UC8_29740"/>
<keyword evidence="7" id="KW-0808">Transferase</keyword>
<dbReference type="AlphaFoldDB" id="A0A5B9QV60"/>
<dbReference type="InterPro" id="IPR050214">
    <property type="entry name" value="Cys_Synth/Cystath_Beta-Synth"/>
</dbReference>
<evidence type="ECO:0000256" key="5">
    <source>
        <dbReference type="ARBA" id="ARBA00012331"/>
    </source>
</evidence>
<dbReference type="NCBIfam" id="TIGR03945">
    <property type="entry name" value="PLP_SbnA_fam"/>
    <property type="match status" value="1"/>
</dbReference>
<dbReference type="Gene3D" id="3.40.50.1100">
    <property type="match status" value="2"/>
</dbReference>
<comment type="pathway">
    <text evidence="2">Siderophore biosynthesis.</text>
</comment>
<proteinExistence type="inferred from homology"/>
<dbReference type="GO" id="GO:0016765">
    <property type="term" value="F:transferase activity, transferring alkyl or aryl (other than methyl) groups"/>
    <property type="evidence" value="ECO:0007669"/>
    <property type="project" value="UniProtKB-ARBA"/>
</dbReference>
<dbReference type="SUPFAM" id="SSF53686">
    <property type="entry name" value="Tryptophan synthase beta subunit-like PLP-dependent enzymes"/>
    <property type="match status" value="1"/>
</dbReference>
<dbReference type="GO" id="GO:0006535">
    <property type="term" value="P:cysteine biosynthetic process from serine"/>
    <property type="evidence" value="ECO:0007669"/>
    <property type="project" value="InterPro"/>
</dbReference>
<dbReference type="InterPro" id="IPR001926">
    <property type="entry name" value="TrpB-like_PALP"/>
</dbReference>
<dbReference type="PANTHER" id="PTHR10314">
    <property type="entry name" value="CYSTATHIONINE BETA-SYNTHASE"/>
    <property type="match status" value="1"/>
</dbReference>
<evidence type="ECO:0000313" key="11">
    <source>
        <dbReference type="Proteomes" id="UP000325286"/>
    </source>
</evidence>
<evidence type="ECO:0000256" key="3">
    <source>
        <dbReference type="ARBA" id="ARBA00008519"/>
    </source>
</evidence>
<keyword evidence="8" id="KW-0663">Pyridoxal phosphate</keyword>
<evidence type="ECO:0000256" key="7">
    <source>
        <dbReference type="ARBA" id="ARBA00022679"/>
    </source>
</evidence>
<dbReference type="InterPro" id="IPR036052">
    <property type="entry name" value="TrpB-like_PALP_sf"/>
</dbReference>
<evidence type="ECO:0000256" key="1">
    <source>
        <dbReference type="ARBA" id="ARBA00001933"/>
    </source>
</evidence>
<dbReference type="PROSITE" id="PS00901">
    <property type="entry name" value="CYS_SYNTHASE"/>
    <property type="match status" value="1"/>
</dbReference>
<sequence length="356" mass="38883">MIRIATNVRNRVDFPPANRSGGTGILHAIGDTPLLRMERYLDRSDVQLLIKLESANPGGSAKDRPARQMIEDALERGEIDDRTLVVESSSGNMGIGLAQVCRYYGLPFRCVVDPNAQPQNVAMMRALGAKIDVVRHPVDGDFLKARLERVKWIVEHTPQAYWPNQYANEQNPLAHQLGTVREIDEAVAGQLDYLFVATSSTGTARGCRDYLRSHGRGTQVVAVDAVGSALFGGMPGKRRIPGLGAGIEPTLARGQQFDDVQHVTDLDCVVGCRRMAMREACLVGGSAGGVLECIRRRQDQLVGKTCVALLHDSGSRYLDTVFNDAWVEHQLGCTSQQLQQRIESLPQNDAAEVVAG</sequence>
<comment type="similarity">
    <text evidence="3">Belongs to the cysteine synthase/cystathionine beta-synthase family. SbnA subfamily.</text>
</comment>
<accession>A0A5B9QV60</accession>
<dbReference type="RefSeq" id="WP_084426198.1">
    <property type="nucleotide sequence ID" value="NZ_CP042914.1"/>
</dbReference>
<dbReference type="OrthoDB" id="9808024at2"/>
<protein>
    <recommendedName>
        <fullName evidence="6">N-(2-amino-2-carboxyethyl)-L-glutamate synthase</fullName>
        <ecNumber evidence="5">2.5.1.140</ecNumber>
    </recommendedName>
</protein>
<evidence type="ECO:0000259" key="9">
    <source>
        <dbReference type="Pfam" id="PF00291"/>
    </source>
</evidence>
<feature type="domain" description="Tryptophan synthase beta chain-like PALP" evidence="9">
    <location>
        <begin position="26"/>
        <end position="310"/>
    </location>
</feature>
<dbReference type="EC" id="2.5.1.140" evidence="5"/>
<dbReference type="InterPro" id="IPR023927">
    <property type="entry name" value="SbnA"/>
</dbReference>
<name>A0A5B9QV60_9BACT</name>
<organism evidence="10 11">
    <name type="scientific">Roseimaritima ulvae</name>
    <dbReference type="NCBI Taxonomy" id="980254"/>
    <lineage>
        <taxon>Bacteria</taxon>
        <taxon>Pseudomonadati</taxon>
        <taxon>Planctomycetota</taxon>
        <taxon>Planctomycetia</taxon>
        <taxon>Pirellulales</taxon>
        <taxon>Pirellulaceae</taxon>
        <taxon>Roseimaritima</taxon>
    </lineage>
</organism>
<dbReference type="EMBL" id="CP042914">
    <property type="protein sequence ID" value="QEG40956.1"/>
    <property type="molecule type" value="Genomic_DNA"/>
</dbReference>
<evidence type="ECO:0000256" key="6">
    <source>
        <dbReference type="ARBA" id="ARBA00016985"/>
    </source>
</evidence>
<evidence type="ECO:0000256" key="4">
    <source>
        <dbReference type="ARBA" id="ARBA00011738"/>
    </source>
</evidence>
<evidence type="ECO:0000256" key="8">
    <source>
        <dbReference type="ARBA" id="ARBA00022898"/>
    </source>
</evidence>
<comment type="cofactor">
    <cofactor evidence="1">
        <name>pyridoxal 5'-phosphate</name>
        <dbReference type="ChEBI" id="CHEBI:597326"/>
    </cofactor>
</comment>
<evidence type="ECO:0000313" key="10">
    <source>
        <dbReference type="EMBL" id="QEG40956.1"/>
    </source>
</evidence>
<dbReference type="Proteomes" id="UP000325286">
    <property type="component" value="Chromosome"/>
</dbReference>
<dbReference type="CDD" id="cd01561">
    <property type="entry name" value="CBS_like"/>
    <property type="match status" value="1"/>
</dbReference>
<evidence type="ECO:0000256" key="2">
    <source>
        <dbReference type="ARBA" id="ARBA00004924"/>
    </source>
</evidence>
<keyword evidence="11" id="KW-1185">Reference proteome</keyword>
<dbReference type="InterPro" id="IPR001216">
    <property type="entry name" value="P-phosphate_BS"/>
</dbReference>